<proteinExistence type="predicted"/>
<protein>
    <submittedName>
        <fullName evidence="1">Uncharacterized protein</fullName>
    </submittedName>
</protein>
<dbReference type="Proteomes" id="UP000196258">
    <property type="component" value="Unassembled WGS sequence"/>
</dbReference>
<gene>
    <name evidence="1" type="ORF">B5E91_02560</name>
</gene>
<evidence type="ECO:0000313" key="1">
    <source>
        <dbReference type="EMBL" id="OUQ06171.1"/>
    </source>
</evidence>
<comment type="caution">
    <text evidence="1">The sequence shown here is derived from an EMBL/GenBank/DDBJ whole genome shotgun (WGS) entry which is preliminary data.</text>
</comment>
<dbReference type="EMBL" id="NFLB01000002">
    <property type="protein sequence ID" value="OUQ06171.1"/>
    <property type="molecule type" value="Genomic_DNA"/>
</dbReference>
<reference evidence="2" key="1">
    <citation type="submission" date="2017-04" db="EMBL/GenBank/DDBJ databases">
        <title>Function of individual gut microbiota members based on whole genome sequencing of pure cultures obtained from chicken caecum.</title>
        <authorList>
            <person name="Medvecky M."/>
            <person name="Cejkova D."/>
            <person name="Polansky O."/>
            <person name="Karasova D."/>
            <person name="Kubasova T."/>
            <person name="Cizek A."/>
            <person name="Rychlik I."/>
        </authorList>
    </citation>
    <scope>NUCLEOTIDE SEQUENCE [LARGE SCALE GENOMIC DNA]</scope>
    <source>
        <strain evidence="2">An149</strain>
    </source>
</reference>
<organism evidence="1 2">
    <name type="scientific">Thomasclavelia spiroformis</name>
    <dbReference type="NCBI Taxonomy" id="29348"/>
    <lineage>
        <taxon>Bacteria</taxon>
        <taxon>Bacillati</taxon>
        <taxon>Bacillota</taxon>
        <taxon>Erysipelotrichia</taxon>
        <taxon>Erysipelotrichales</taxon>
        <taxon>Coprobacillaceae</taxon>
        <taxon>Thomasclavelia</taxon>
    </lineage>
</organism>
<name>A0A1Y4QMG5_9FIRM</name>
<dbReference type="RefSeq" id="WP_087254678.1">
    <property type="nucleotide sequence ID" value="NZ_JAGZXW010000086.1"/>
</dbReference>
<sequence>MVKQRLIGYVFKYDNGEKYYGQYYIEKDKEEIARFIMQNKDYRVVITDISDELFCTSLPGGLLDYVKDQNFLNDELLPTILEYQSGKKVNKIRFYESEPRVFFKK</sequence>
<accession>A0A1Y4QMG5</accession>
<evidence type="ECO:0000313" key="2">
    <source>
        <dbReference type="Proteomes" id="UP000196258"/>
    </source>
</evidence>
<dbReference type="AlphaFoldDB" id="A0A1Y4QMG5"/>